<evidence type="ECO:0000313" key="1">
    <source>
        <dbReference type="EMBL" id="NNM71103.1"/>
    </source>
</evidence>
<gene>
    <name evidence="1" type="ORF">HJG44_01675</name>
</gene>
<proteinExistence type="predicted"/>
<dbReference type="Proteomes" id="UP000564885">
    <property type="component" value="Unassembled WGS sequence"/>
</dbReference>
<accession>A0A849IAY4</accession>
<sequence length="69" mass="7249">MAGGLDLAEGFAGRGDDVYEALIRGHEGLTDEESAAMNARLVLILANQVRDPEAVIAAIRLARETARAG</sequence>
<dbReference type="Pfam" id="PF10932">
    <property type="entry name" value="DUF2783"/>
    <property type="match status" value="1"/>
</dbReference>
<dbReference type="AlphaFoldDB" id="A0A849IAY4"/>
<evidence type="ECO:0000313" key="2">
    <source>
        <dbReference type="Proteomes" id="UP000564885"/>
    </source>
</evidence>
<keyword evidence="2" id="KW-1185">Reference proteome</keyword>
<reference evidence="1 2" key="1">
    <citation type="submission" date="2020-04" db="EMBL/GenBank/DDBJ databases">
        <title>Enterovirga sp. isolate from soil.</title>
        <authorList>
            <person name="Chea S."/>
            <person name="Kim D.-U."/>
        </authorList>
    </citation>
    <scope>NUCLEOTIDE SEQUENCE [LARGE SCALE GENOMIC DNA]</scope>
    <source>
        <strain evidence="1 2">DB1703</strain>
    </source>
</reference>
<comment type="caution">
    <text evidence="1">The sequence shown here is derived from an EMBL/GenBank/DDBJ whole genome shotgun (WGS) entry which is preliminary data.</text>
</comment>
<dbReference type="EMBL" id="JABEPP010000001">
    <property type="protein sequence ID" value="NNM71103.1"/>
    <property type="molecule type" value="Genomic_DNA"/>
</dbReference>
<dbReference type="InterPro" id="IPR021233">
    <property type="entry name" value="DUF2783"/>
</dbReference>
<protein>
    <submittedName>
        <fullName evidence="1">DUF2783 domain-containing protein</fullName>
    </submittedName>
</protein>
<name>A0A849IAY4_9HYPH</name>
<dbReference type="RefSeq" id="WP_171216602.1">
    <property type="nucleotide sequence ID" value="NZ_JABEPP010000001.1"/>
</dbReference>
<organism evidence="1 2">
    <name type="scientific">Enterovirga aerilata</name>
    <dbReference type="NCBI Taxonomy" id="2730920"/>
    <lineage>
        <taxon>Bacteria</taxon>
        <taxon>Pseudomonadati</taxon>
        <taxon>Pseudomonadota</taxon>
        <taxon>Alphaproteobacteria</taxon>
        <taxon>Hyphomicrobiales</taxon>
        <taxon>Methylobacteriaceae</taxon>
        <taxon>Enterovirga</taxon>
    </lineage>
</organism>